<keyword evidence="3" id="KW-1185">Reference proteome</keyword>
<dbReference type="Gene3D" id="3.60.40.10">
    <property type="entry name" value="PPM-type phosphatase domain"/>
    <property type="match status" value="1"/>
</dbReference>
<evidence type="ECO:0000313" key="2">
    <source>
        <dbReference type="EMBL" id="GAA0711737.1"/>
    </source>
</evidence>
<evidence type="ECO:0000313" key="3">
    <source>
        <dbReference type="Proteomes" id="UP001501758"/>
    </source>
</evidence>
<name>A0ABP3TLA0_9FLAO</name>
<protein>
    <submittedName>
        <fullName evidence="2">Protein phosphatase 2C domain-containing protein</fullName>
    </submittedName>
</protein>
<dbReference type="Proteomes" id="UP001501758">
    <property type="component" value="Unassembled WGS sequence"/>
</dbReference>
<dbReference type="InterPro" id="IPR036457">
    <property type="entry name" value="PPM-type-like_dom_sf"/>
</dbReference>
<organism evidence="2 3">
    <name type="scientific">Aquimarina litoralis</name>
    <dbReference type="NCBI Taxonomy" id="584605"/>
    <lineage>
        <taxon>Bacteria</taxon>
        <taxon>Pseudomonadati</taxon>
        <taxon>Bacteroidota</taxon>
        <taxon>Flavobacteriia</taxon>
        <taxon>Flavobacteriales</taxon>
        <taxon>Flavobacteriaceae</taxon>
        <taxon>Aquimarina</taxon>
    </lineage>
</organism>
<proteinExistence type="predicted"/>
<dbReference type="InterPro" id="IPR001932">
    <property type="entry name" value="PPM-type_phosphatase-like_dom"/>
</dbReference>
<accession>A0ABP3TLA0</accession>
<feature type="domain" description="PPM-type phosphatase" evidence="1">
    <location>
        <begin position="2"/>
        <end position="158"/>
    </location>
</feature>
<gene>
    <name evidence="2" type="ORF">GCM10009430_01480</name>
</gene>
<comment type="caution">
    <text evidence="2">The sequence shown here is derived from an EMBL/GenBank/DDBJ whole genome shotgun (WGS) entry which is preliminary data.</text>
</comment>
<dbReference type="EMBL" id="BAAAGE010000001">
    <property type="protein sequence ID" value="GAA0711737.1"/>
    <property type="molecule type" value="Genomic_DNA"/>
</dbReference>
<dbReference type="Pfam" id="PF13672">
    <property type="entry name" value="PP2C_2"/>
    <property type="match status" value="1"/>
</dbReference>
<evidence type="ECO:0000259" key="1">
    <source>
        <dbReference type="Pfam" id="PF13672"/>
    </source>
</evidence>
<sequence>MDGCTMSKESVFASMLIGKTLRNIAKEEFYKEFLNKNSKELAVLLQEILEKLFQQLKITKNSLGLETEELLSTLIIGVIDKDTSNAEFLSVGDGLIHYDDISVEYEQNDKPDYLGYHLGEDFDTWYQSQEQRLSITDFRDLSISTDGIYSFKNFKNPNQQKKEQEIIAFLLRDQQGKNYDNFLEKKIRDLELEYNQVLTDDIAIIRIIRE</sequence>
<reference evidence="3" key="1">
    <citation type="journal article" date="2019" name="Int. J. Syst. Evol. Microbiol.">
        <title>The Global Catalogue of Microorganisms (GCM) 10K type strain sequencing project: providing services to taxonomists for standard genome sequencing and annotation.</title>
        <authorList>
            <consortium name="The Broad Institute Genomics Platform"/>
            <consortium name="The Broad Institute Genome Sequencing Center for Infectious Disease"/>
            <person name="Wu L."/>
            <person name="Ma J."/>
        </authorList>
    </citation>
    <scope>NUCLEOTIDE SEQUENCE [LARGE SCALE GENOMIC DNA]</scope>
    <source>
        <strain evidence="3">JCM 15974</strain>
    </source>
</reference>